<accession>A0ABR7R512</accession>
<evidence type="ECO:0000313" key="1">
    <source>
        <dbReference type="EMBL" id="MBC9176758.1"/>
    </source>
</evidence>
<proteinExistence type="predicted"/>
<evidence type="ECO:0008006" key="3">
    <source>
        <dbReference type="Google" id="ProtNLM"/>
    </source>
</evidence>
<comment type="caution">
    <text evidence="1">The sequence shown here is derived from an EMBL/GenBank/DDBJ whole genome shotgun (WGS) entry which is preliminary data.</text>
</comment>
<dbReference type="EMBL" id="JACTUZ010000019">
    <property type="protein sequence ID" value="MBC9176758.1"/>
    <property type="molecule type" value="Genomic_DNA"/>
</dbReference>
<name>A0ABR7R512_9PROT</name>
<reference evidence="1 2" key="1">
    <citation type="journal article" date="2009" name="Int. J. Syst. Evol. Microbiol.">
        <title>Transfer of Teichococcus ludipueritiae and Muricoccus roseus to the genus Roseomonas, as Roseomonas ludipueritiae comb. nov. and Roseomonas rosea comb. nov., respectively, and emended description of the genus Roseomonas.</title>
        <authorList>
            <person name="Sanchez-Porro C."/>
            <person name="Gallego V."/>
            <person name="Busse H.J."/>
            <person name="Kampfer P."/>
            <person name="Ventosa A."/>
        </authorList>
    </citation>
    <scope>NUCLEOTIDE SEQUENCE [LARGE SCALE GENOMIC DNA]</scope>
    <source>
        <strain evidence="1 2">DSM 14915</strain>
    </source>
</reference>
<organism evidence="1 2">
    <name type="scientific">Pseudoroseomonas ludipueritiae</name>
    <dbReference type="NCBI Taxonomy" id="198093"/>
    <lineage>
        <taxon>Bacteria</taxon>
        <taxon>Pseudomonadati</taxon>
        <taxon>Pseudomonadota</taxon>
        <taxon>Alphaproteobacteria</taxon>
        <taxon>Acetobacterales</taxon>
        <taxon>Acetobacteraceae</taxon>
        <taxon>Pseudoroseomonas</taxon>
    </lineage>
</organism>
<keyword evidence="2" id="KW-1185">Reference proteome</keyword>
<dbReference type="RefSeq" id="WP_187777904.1">
    <property type="nucleotide sequence ID" value="NZ_JACTUZ010000019.1"/>
</dbReference>
<protein>
    <recommendedName>
        <fullName evidence="3">Minor tail protein</fullName>
    </recommendedName>
</protein>
<dbReference type="Proteomes" id="UP000603940">
    <property type="component" value="Unassembled WGS sequence"/>
</dbReference>
<gene>
    <name evidence="1" type="ORF">IBL25_07350</name>
</gene>
<evidence type="ECO:0000313" key="2">
    <source>
        <dbReference type="Proteomes" id="UP000603940"/>
    </source>
</evidence>
<sequence length="274" mass="28932">MADAYLLDRVRVATTSGGTGALVLGLAPVGYSDPFTAGAVPGRPYTWVCESEDRATWEEFVGSVTPGSPSTLSRSRIIRTSNGGTSAVNWPAGTTKYITCVAVAEYLQYGGNEPGWERLNVDIVTSPVAAIIKSLPPEYPRFRLTWQDVTPAQAQTDLYFRLYVGGALLQGAADYPYRHTIASETGVVAGGGALNVGRLSPGSPGAAAGYLEFNASGARAWWARAHFRDGNNVHHGYEASGWVPGITSGPAEQIVVSFVSASIAAGRFTLWGAE</sequence>